<evidence type="ECO:0000313" key="2">
    <source>
        <dbReference type="EMBL" id="MBF9143446.1"/>
    </source>
</evidence>
<feature type="transmembrane region" description="Helical" evidence="1">
    <location>
        <begin position="178"/>
        <end position="202"/>
    </location>
</feature>
<protein>
    <submittedName>
        <fullName evidence="2">Uncharacterized protein</fullName>
    </submittedName>
</protein>
<feature type="transmembrane region" description="Helical" evidence="1">
    <location>
        <begin position="128"/>
        <end position="146"/>
    </location>
</feature>
<keyword evidence="1" id="KW-0472">Membrane</keyword>
<accession>A0A931FMU4</accession>
<dbReference type="EMBL" id="JADQDP010000004">
    <property type="protein sequence ID" value="MBF9143446.1"/>
    <property type="molecule type" value="Genomic_DNA"/>
</dbReference>
<dbReference type="AlphaFoldDB" id="A0A931FMU4"/>
<keyword evidence="1" id="KW-0812">Transmembrane</keyword>
<reference evidence="2 3" key="1">
    <citation type="submission" date="2020-11" db="EMBL/GenBank/DDBJ databases">
        <authorList>
            <person name="Kim M.K."/>
        </authorList>
    </citation>
    <scope>NUCLEOTIDE SEQUENCE [LARGE SCALE GENOMIC DNA]</scope>
    <source>
        <strain evidence="2 3">BT439</strain>
    </source>
</reference>
<comment type="caution">
    <text evidence="2">The sequence shown here is derived from an EMBL/GenBank/DDBJ whole genome shotgun (WGS) entry which is preliminary data.</text>
</comment>
<dbReference type="Proteomes" id="UP000645610">
    <property type="component" value="Unassembled WGS sequence"/>
</dbReference>
<evidence type="ECO:0000256" key="1">
    <source>
        <dbReference type="SAM" id="Phobius"/>
    </source>
</evidence>
<keyword evidence="1" id="KW-1133">Transmembrane helix</keyword>
<gene>
    <name evidence="2" type="ORF">I2I01_17510</name>
</gene>
<feature type="transmembrane region" description="Helical" evidence="1">
    <location>
        <begin position="391"/>
        <end position="412"/>
    </location>
</feature>
<feature type="transmembrane region" description="Helical" evidence="1">
    <location>
        <begin position="222"/>
        <end position="241"/>
    </location>
</feature>
<evidence type="ECO:0000313" key="3">
    <source>
        <dbReference type="Proteomes" id="UP000645610"/>
    </source>
</evidence>
<feature type="transmembrane region" description="Helical" evidence="1">
    <location>
        <begin position="72"/>
        <end position="91"/>
    </location>
</feature>
<organism evidence="2 3">
    <name type="scientific">Hymenobacter properus</name>
    <dbReference type="NCBI Taxonomy" id="2791026"/>
    <lineage>
        <taxon>Bacteria</taxon>
        <taxon>Pseudomonadati</taxon>
        <taxon>Bacteroidota</taxon>
        <taxon>Cytophagia</taxon>
        <taxon>Cytophagales</taxon>
        <taxon>Hymenobacteraceae</taxon>
        <taxon>Hymenobacter</taxon>
    </lineage>
</organism>
<name>A0A931FMU4_9BACT</name>
<keyword evidence="3" id="KW-1185">Reference proteome</keyword>
<feature type="transmembrane region" description="Helical" evidence="1">
    <location>
        <begin position="418"/>
        <end position="436"/>
    </location>
</feature>
<feature type="transmembrane region" description="Helical" evidence="1">
    <location>
        <begin position="98"/>
        <end position="116"/>
    </location>
</feature>
<feature type="transmembrane region" description="Helical" evidence="1">
    <location>
        <begin position="153"/>
        <end position="172"/>
    </location>
</feature>
<dbReference type="RefSeq" id="WP_196287800.1">
    <property type="nucleotide sequence ID" value="NZ_JADQDP010000004.1"/>
</dbReference>
<sequence>MAPIRHSWSLHQPWPVLRCVLLVLALYAVYLPLSGYSVLPWDAEQYWQLVSRFFINKKDFSILNYDANLRGYIGPLLIVPVRAVCMVMGWAPLHGSQFIGVLWAALLFGFTLPAFWKCVTGHALMAKQWLLLVGLSFVLWGDYFNFCIQDFPAFTALLLALIALAQPGWRWAGVGGLLLAMALNMRPIYLASLPGALGWFWWQQRRFVAGVGPKTGVGGTALSLLALVAGAALLLFPQVLINYRHFGHLSPLVLATDNGHMSFYLKQLNWGTAFQRYDSSIDPSHYGGVLYADRAGTQLLAAQAKGYFESYQALLGYYLRHPLEGIGHYLHHTFNGLDLWYATPYPMKVAKGGPTLVQLFNYVVLALGLGYALVALKRVALKRAAVQPRAFLYNIGWALLAAMLPVCVAIPTAVECRFLLPLHLLLISLIAVQFRPRQLLRLGPTKSILAVLAIAITVWGGTALSADTKQQVLPAGTQPPGY</sequence>
<feature type="transmembrane region" description="Helical" evidence="1">
    <location>
        <begin position="20"/>
        <end position="39"/>
    </location>
</feature>
<feature type="transmembrane region" description="Helical" evidence="1">
    <location>
        <begin position="448"/>
        <end position="466"/>
    </location>
</feature>
<feature type="transmembrane region" description="Helical" evidence="1">
    <location>
        <begin position="359"/>
        <end position="379"/>
    </location>
</feature>
<proteinExistence type="predicted"/>